<dbReference type="Gene3D" id="3.30.200.20">
    <property type="entry name" value="Phosphorylase Kinase, domain 1"/>
    <property type="match status" value="1"/>
</dbReference>
<sequence length="361" mass="40139">MQHTPDGTEVVATRNEAMALAIPPLLVVDAVIEFLDAHGLGTGGLLWERIGDGQSNVTYRLERGREEFVLRRGPRPPISKSTHDMVREARIQRLLREEGIPVPEILAVCEDVSVLGVPFYVMSFLDGIVVTDAIPASLNEPHERRATSLAAVDTLAMLHDVDVTKGEISRLGRPDGYLRRQVERFSSLWSAYTQRDMPEVARIGTWLADNMPASQRASVVHGDFRAGNLMFAAGPPARVTAILDWEMATLGDPLADLGYFTATYAEPGSRVTPLELTSVTREPGYLTRQELIEEYHRRQPHLCLEPLPWYQALALWKAAIFCEDIYTRWLRGERPGDMFAPTLEAGVPALLERARAFAGGE</sequence>
<dbReference type="SUPFAM" id="SSF56112">
    <property type="entry name" value="Protein kinase-like (PK-like)"/>
    <property type="match status" value="1"/>
</dbReference>
<accession>A0ABP7F8I4</accession>
<evidence type="ECO:0000259" key="1">
    <source>
        <dbReference type="Pfam" id="PF01636"/>
    </source>
</evidence>
<keyword evidence="3" id="KW-1185">Reference proteome</keyword>
<evidence type="ECO:0000313" key="3">
    <source>
        <dbReference type="Proteomes" id="UP001501004"/>
    </source>
</evidence>
<dbReference type="Gene3D" id="3.90.1200.10">
    <property type="match status" value="1"/>
</dbReference>
<dbReference type="PANTHER" id="PTHR47829:SF1">
    <property type="entry name" value="HAD FAMILY PHOSPHATASE"/>
    <property type="match status" value="1"/>
</dbReference>
<dbReference type="Pfam" id="PF01636">
    <property type="entry name" value="APH"/>
    <property type="match status" value="1"/>
</dbReference>
<dbReference type="InterPro" id="IPR041726">
    <property type="entry name" value="ACAD10_11_N"/>
</dbReference>
<dbReference type="Proteomes" id="UP001501004">
    <property type="component" value="Unassembled WGS sequence"/>
</dbReference>
<name>A0ABP7F8I4_9MICO</name>
<feature type="domain" description="Aminoglycoside phosphotransferase" evidence="1">
    <location>
        <begin position="47"/>
        <end position="266"/>
    </location>
</feature>
<dbReference type="PANTHER" id="PTHR47829">
    <property type="entry name" value="HYDROLASE, PUTATIVE (AFU_ORTHOLOGUE AFUA_1G12880)-RELATED"/>
    <property type="match status" value="1"/>
</dbReference>
<reference evidence="3" key="1">
    <citation type="journal article" date="2019" name="Int. J. Syst. Evol. Microbiol.">
        <title>The Global Catalogue of Microorganisms (GCM) 10K type strain sequencing project: providing services to taxonomists for standard genome sequencing and annotation.</title>
        <authorList>
            <consortium name="The Broad Institute Genomics Platform"/>
            <consortium name="The Broad Institute Genome Sequencing Center for Infectious Disease"/>
            <person name="Wu L."/>
            <person name="Ma J."/>
        </authorList>
    </citation>
    <scope>NUCLEOTIDE SEQUENCE [LARGE SCALE GENOMIC DNA]</scope>
    <source>
        <strain evidence="3">JCM 16949</strain>
    </source>
</reference>
<organism evidence="2 3">
    <name type="scientific">Leifsonella bigeumensis</name>
    <dbReference type="NCBI Taxonomy" id="433643"/>
    <lineage>
        <taxon>Bacteria</taxon>
        <taxon>Bacillati</taxon>
        <taxon>Actinomycetota</taxon>
        <taxon>Actinomycetes</taxon>
        <taxon>Micrococcales</taxon>
        <taxon>Microbacteriaceae</taxon>
        <taxon>Leifsonella</taxon>
    </lineage>
</organism>
<dbReference type="RefSeq" id="WP_344753839.1">
    <property type="nucleotide sequence ID" value="NZ_BAABAE010000002.1"/>
</dbReference>
<comment type="caution">
    <text evidence="2">The sequence shown here is derived from an EMBL/GenBank/DDBJ whole genome shotgun (WGS) entry which is preliminary data.</text>
</comment>
<protein>
    <submittedName>
        <fullName evidence="2">Phosphotransferase family protein</fullName>
    </submittedName>
</protein>
<dbReference type="EMBL" id="BAABAE010000002">
    <property type="protein sequence ID" value="GAA3733716.1"/>
    <property type="molecule type" value="Genomic_DNA"/>
</dbReference>
<dbReference type="InterPro" id="IPR002575">
    <property type="entry name" value="Aminoglycoside_PTrfase"/>
</dbReference>
<gene>
    <name evidence="2" type="ORF">GCM10022239_07410</name>
</gene>
<dbReference type="CDD" id="cd05154">
    <property type="entry name" value="ACAD10_11_N-like"/>
    <property type="match status" value="1"/>
</dbReference>
<dbReference type="InterPro" id="IPR052898">
    <property type="entry name" value="ACAD10-like"/>
</dbReference>
<dbReference type="InterPro" id="IPR011009">
    <property type="entry name" value="Kinase-like_dom_sf"/>
</dbReference>
<evidence type="ECO:0000313" key="2">
    <source>
        <dbReference type="EMBL" id="GAA3733716.1"/>
    </source>
</evidence>
<proteinExistence type="predicted"/>